<protein>
    <recommendedName>
        <fullName evidence="6">EKC/KEOPS complex subunit GON7</fullName>
    </recommendedName>
</protein>
<evidence type="ECO:0000256" key="3">
    <source>
        <dbReference type="ARBA" id="ARBA00004574"/>
    </source>
</evidence>
<evidence type="ECO:0000256" key="6">
    <source>
        <dbReference type="ARBA" id="ARBA00019746"/>
    </source>
</evidence>
<accession>A0A099P8R6</accession>
<dbReference type="GO" id="GO:0016226">
    <property type="term" value="P:iron-sulfur cluster assembly"/>
    <property type="evidence" value="ECO:0007669"/>
    <property type="project" value="TreeGrafter"/>
</dbReference>
<dbReference type="Proteomes" id="UP000029867">
    <property type="component" value="Unassembled WGS sequence"/>
</dbReference>
<keyword evidence="9" id="KW-0779">Telomere</keyword>
<proteinExistence type="inferred from homology"/>
<dbReference type="PANTHER" id="PTHR22602">
    <property type="entry name" value="TRANSFERASE CAF17, MITOCHONDRIAL-RELATED"/>
    <property type="match status" value="1"/>
</dbReference>
<dbReference type="GO" id="GO:0000781">
    <property type="term" value="C:chromosome, telomeric region"/>
    <property type="evidence" value="ECO:0007669"/>
    <property type="project" value="UniProtKB-SubCell"/>
</dbReference>
<comment type="caution">
    <text evidence="18">The sequence shown here is derived from an EMBL/GenBank/DDBJ whole genome shotgun (WGS) entry which is preliminary data.</text>
</comment>
<dbReference type="Pfam" id="PF08738">
    <property type="entry name" value="Gon7"/>
    <property type="match status" value="1"/>
</dbReference>
<evidence type="ECO:0000256" key="7">
    <source>
        <dbReference type="ARBA" id="ARBA00022454"/>
    </source>
</evidence>
<keyword evidence="10" id="KW-0809">Transit peptide</keyword>
<evidence type="ECO:0000256" key="12">
    <source>
        <dbReference type="ARBA" id="ARBA00023128"/>
    </source>
</evidence>
<evidence type="ECO:0000256" key="5">
    <source>
        <dbReference type="ARBA" id="ARBA00011534"/>
    </source>
</evidence>
<evidence type="ECO:0000256" key="11">
    <source>
        <dbReference type="ARBA" id="ARBA00023015"/>
    </source>
</evidence>
<keyword evidence="15" id="KW-0539">Nucleus</keyword>
<evidence type="ECO:0000256" key="15">
    <source>
        <dbReference type="ARBA" id="ARBA00023242"/>
    </source>
</evidence>
<dbReference type="InterPro" id="IPR045179">
    <property type="entry name" value="YgfZ/GcvT"/>
</dbReference>
<dbReference type="InterPro" id="IPR027266">
    <property type="entry name" value="TrmE/GcvT-like"/>
</dbReference>
<evidence type="ECO:0000256" key="14">
    <source>
        <dbReference type="ARBA" id="ARBA00023163"/>
    </source>
</evidence>
<keyword evidence="11" id="KW-0805">Transcription regulation</keyword>
<sequence length="533" mass="60502">MNPSAVYTNQATNTEKTFCVDNVKIEELTSNGITTGPSPYLLESTNGTYNDTDQPSPLNLNTSMGILRGLVTKLQDDINVYLTERIKSSGADDIVIDDGDDEEDKSKIPSHGLINLSDESRFLQISGKDASTFINGLTTIKMIPQYIKKNQTTISQADLNNENIVKSITLTDNEITNTNWGIIHEDEHIDLKDELYGVDRIGIRRDGVFGHMLRSNGRVLTDLFVYPFPYHPGKDDSSPSYLIEILNKEQFKPLQMMLKLHKLRSAIEIKEVEMSSWFYYNTTQRGQQDLEYINECLLSNRISKNPEDARIITSQVLEHLSAKYGFKSDLIHAFAVDQRQYGFGMRIITPPSCKLNDFEVLAYDSYLTHRIQNGVVEVSDFRRTATLPFECNLDWMCGINYDKGCYMGQELTIRTFTGNGTTRRVLNVIFDIPIMDISDAFERIELRAIEGNFSDTPVKKEPVFNPFVSSSSSAPVQSRRDMNKVGEILLNNGVEGLARIEKRYFDWDTELSKKVNIVHKGKTYTGTIETRFA</sequence>
<name>A0A099P8R6_PICKU</name>
<dbReference type="InterPro" id="IPR014849">
    <property type="entry name" value="EKC/KEOPS_Gon7"/>
</dbReference>
<evidence type="ECO:0000256" key="1">
    <source>
        <dbReference type="ARBA" id="ARBA00004123"/>
    </source>
</evidence>
<evidence type="ECO:0000256" key="17">
    <source>
        <dbReference type="ARBA" id="ARBA00093447"/>
    </source>
</evidence>
<reference evidence="19" key="1">
    <citation type="journal article" date="2014" name="Microb. Cell Fact.">
        <title>Exploiting Issatchenkia orientalis SD108 for succinic acid production.</title>
        <authorList>
            <person name="Xiao H."/>
            <person name="Shao Z."/>
            <person name="Jiang Y."/>
            <person name="Dole S."/>
            <person name="Zhao H."/>
        </authorList>
    </citation>
    <scope>NUCLEOTIDE SEQUENCE [LARGE SCALE GENOMIC DNA]</scope>
    <source>
        <strain evidence="19">SD108</strain>
    </source>
</reference>
<comment type="similarity">
    <text evidence="17">Belongs to the GcvT family. CAF17/IBA57 subfamily.</text>
</comment>
<evidence type="ECO:0000256" key="4">
    <source>
        <dbReference type="ARBA" id="ARBA00008529"/>
    </source>
</evidence>
<keyword evidence="7" id="KW-0158">Chromosome</keyword>
<comment type="similarity">
    <text evidence="4">Belongs to the GON7 family.</text>
</comment>
<comment type="subcellular location">
    <subcellularLocation>
        <location evidence="3">Chromosome</location>
        <location evidence="3">Telomere</location>
    </subcellularLocation>
    <subcellularLocation>
        <location evidence="2">Mitochondrion matrix</location>
    </subcellularLocation>
    <subcellularLocation>
        <location evidence="1">Nucleus</location>
    </subcellularLocation>
</comment>
<dbReference type="HOGENOM" id="CLU_007884_7_3_1"/>
<evidence type="ECO:0000256" key="10">
    <source>
        <dbReference type="ARBA" id="ARBA00022946"/>
    </source>
</evidence>
<dbReference type="InterPro" id="IPR017703">
    <property type="entry name" value="YgfZ/GCV_T_CS"/>
</dbReference>
<evidence type="ECO:0000256" key="13">
    <source>
        <dbReference type="ARBA" id="ARBA00023159"/>
    </source>
</evidence>
<dbReference type="VEuPathDB" id="FungiDB:C5L36_0A12350"/>
<dbReference type="GO" id="GO:0005759">
    <property type="term" value="C:mitochondrial matrix"/>
    <property type="evidence" value="ECO:0007669"/>
    <property type="project" value="UniProtKB-SubCell"/>
</dbReference>
<dbReference type="PANTHER" id="PTHR22602:SF0">
    <property type="entry name" value="TRANSFERASE CAF17, MITOCHONDRIAL-RELATED"/>
    <property type="match status" value="1"/>
</dbReference>
<organism evidence="18 19">
    <name type="scientific">Pichia kudriavzevii</name>
    <name type="common">Yeast</name>
    <name type="synonym">Issatchenkia orientalis</name>
    <dbReference type="NCBI Taxonomy" id="4909"/>
    <lineage>
        <taxon>Eukaryota</taxon>
        <taxon>Fungi</taxon>
        <taxon>Dikarya</taxon>
        <taxon>Ascomycota</taxon>
        <taxon>Saccharomycotina</taxon>
        <taxon>Pichiomycetes</taxon>
        <taxon>Pichiales</taxon>
        <taxon>Pichiaceae</taxon>
        <taxon>Pichia</taxon>
    </lineage>
</organism>
<evidence type="ECO:0000313" key="18">
    <source>
        <dbReference type="EMBL" id="KGK40687.1"/>
    </source>
</evidence>
<evidence type="ECO:0000256" key="8">
    <source>
        <dbReference type="ARBA" id="ARBA00022694"/>
    </source>
</evidence>
<dbReference type="eggNOG" id="KOG2929">
    <property type="taxonomic scope" value="Eukaryota"/>
</dbReference>
<dbReference type="Gene3D" id="3.30.1360.120">
    <property type="entry name" value="Probable tRNA modification gtpase trme, domain 1"/>
    <property type="match status" value="1"/>
</dbReference>
<keyword evidence="13" id="KW-0010">Activator</keyword>
<dbReference type="GO" id="GO:0008033">
    <property type="term" value="P:tRNA processing"/>
    <property type="evidence" value="ECO:0007669"/>
    <property type="project" value="UniProtKB-KW"/>
</dbReference>
<evidence type="ECO:0000313" key="19">
    <source>
        <dbReference type="Proteomes" id="UP000029867"/>
    </source>
</evidence>
<evidence type="ECO:0000256" key="16">
    <source>
        <dbReference type="ARBA" id="ARBA00025393"/>
    </source>
</evidence>
<evidence type="ECO:0000256" key="2">
    <source>
        <dbReference type="ARBA" id="ARBA00004305"/>
    </source>
</evidence>
<comment type="function">
    <text evidence="16">Component of the EKC/KEOPS complex that is required for the formation of a threonylcarbamoyl group on adenosine at position 37 (t(6)A37) in tRNAs that read codons beginning with adenine. The complex is probably involved in the transfer of the threonylcarbamoyl moiety of threonylcarbamoyl-AMP (TC-AMP) to the N6 group of A37. GON7 likely plays a supporting role to the catalytic subunit KAE1 in the complex. The EKC/KEOPS complex also promotes both telomere uncapping and telomere elongation. The complex is required for efficient recruitment of transcriptional coactivators.</text>
</comment>
<evidence type="ECO:0000256" key="9">
    <source>
        <dbReference type="ARBA" id="ARBA00022895"/>
    </source>
</evidence>
<keyword evidence="12" id="KW-0496">Mitochondrion</keyword>
<gene>
    <name evidence="18" type="ORF">JL09_g209</name>
</gene>
<dbReference type="AlphaFoldDB" id="A0A099P8R6"/>
<dbReference type="VEuPathDB" id="FungiDB:C5L36_0A12360"/>
<keyword evidence="14" id="KW-0804">Transcription</keyword>
<dbReference type="SUPFAM" id="SSF103025">
    <property type="entry name" value="Folate-binding domain"/>
    <property type="match status" value="1"/>
</dbReference>
<comment type="subunit">
    <text evidence="5">Component of the EKC/KEOPS complex composed of at least BUD32, CGI121, GON7, KAE1 and PCC1; the whole complex dimerizes.</text>
</comment>
<dbReference type="GO" id="GO:0005634">
    <property type="term" value="C:nucleus"/>
    <property type="evidence" value="ECO:0007669"/>
    <property type="project" value="UniProtKB-SubCell"/>
</dbReference>
<keyword evidence="8" id="KW-0819">tRNA processing</keyword>
<dbReference type="NCBIfam" id="TIGR03317">
    <property type="entry name" value="ygfZ_signature"/>
    <property type="match status" value="1"/>
</dbReference>
<dbReference type="EMBL" id="JQFK01000001">
    <property type="protein sequence ID" value="KGK40687.1"/>
    <property type="molecule type" value="Genomic_DNA"/>
</dbReference>